<dbReference type="GO" id="GO:0006006">
    <property type="term" value="P:glucose metabolic process"/>
    <property type="evidence" value="ECO:0007669"/>
    <property type="project" value="TreeGrafter"/>
</dbReference>
<dbReference type="InterPro" id="IPR047215">
    <property type="entry name" value="Galactose_mutarotase-like"/>
</dbReference>
<evidence type="ECO:0000256" key="4">
    <source>
        <dbReference type="SAM" id="SignalP"/>
    </source>
</evidence>
<comment type="similarity">
    <text evidence="1">Belongs to the aldose epimerase family.</text>
</comment>
<organism evidence="5 6">
    <name type="scientific">Lecanosticta acicola</name>
    <dbReference type="NCBI Taxonomy" id="111012"/>
    <lineage>
        <taxon>Eukaryota</taxon>
        <taxon>Fungi</taxon>
        <taxon>Dikarya</taxon>
        <taxon>Ascomycota</taxon>
        <taxon>Pezizomycotina</taxon>
        <taxon>Dothideomycetes</taxon>
        <taxon>Dothideomycetidae</taxon>
        <taxon>Mycosphaerellales</taxon>
        <taxon>Mycosphaerellaceae</taxon>
        <taxon>Lecanosticta</taxon>
    </lineage>
</organism>
<evidence type="ECO:0000313" key="6">
    <source>
        <dbReference type="Proteomes" id="UP001296104"/>
    </source>
</evidence>
<feature type="chain" id="PRO_5042510810" evidence="4">
    <location>
        <begin position="20"/>
        <end position="412"/>
    </location>
</feature>
<reference evidence="5" key="1">
    <citation type="submission" date="2023-11" db="EMBL/GenBank/DDBJ databases">
        <authorList>
            <person name="Alioto T."/>
            <person name="Alioto T."/>
            <person name="Gomez Garrido J."/>
        </authorList>
    </citation>
    <scope>NUCLEOTIDE SEQUENCE</scope>
</reference>
<dbReference type="PANTHER" id="PTHR10091:SF6">
    <property type="entry name" value="1-EPIMERASE, PUTATIVE (AFU_ORTHOLOGUE AFUA_3G13240)-RELATED"/>
    <property type="match status" value="1"/>
</dbReference>
<dbReference type="EMBL" id="CAVMBE010000048">
    <property type="protein sequence ID" value="CAK4031433.1"/>
    <property type="molecule type" value="Genomic_DNA"/>
</dbReference>
<gene>
    <name evidence="5" type="ORF">LECACI_7A006591</name>
</gene>
<dbReference type="Pfam" id="PF01263">
    <property type="entry name" value="Aldose_epim"/>
    <property type="match status" value="1"/>
</dbReference>
<dbReference type="Proteomes" id="UP001296104">
    <property type="component" value="Unassembled WGS sequence"/>
</dbReference>
<keyword evidence="4" id="KW-0732">Signal</keyword>
<dbReference type="GO" id="GO:0030246">
    <property type="term" value="F:carbohydrate binding"/>
    <property type="evidence" value="ECO:0007669"/>
    <property type="project" value="InterPro"/>
</dbReference>
<sequence>MKLLWFCTLVLFSAPQITANNTSTPFPVFSGDAFERYNISAAGITASFMPYGARLTNLWVNDGNGIPRDVIMGYDTGEEYVRDTAGPHSYMGGVVGRYANRIKNGTFELGGETFHIPKNSGNTSTLHGGTVGYDRRNWTIVQHSSNTITFAFYDQAFEGFPGNVINYATYSVSCAVAGKPRWTSRLVSIPLDQTTPIMLSNHIYWNLGAFVNQQAQRVYDNTLYMPYAKRYPQVETSQVPNGTIGTVAGTFLDFTTPRLIGSQIFNGPKNSCGVNCTGYNNAFILDRPRYSSPEDTELVVLRMSSPDTRIQMDVRTTQQNLEIFSCNWFNGSIAAKAGQRQDNGGAESRYELHGCIVVEPQGWIDGINNPQWGQDEYQVYGVDTLPAVNFATYEFGIVGAEAQAQAQERDEL</sequence>
<feature type="signal peptide" evidence="4">
    <location>
        <begin position="1"/>
        <end position="19"/>
    </location>
</feature>
<dbReference type="CDD" id="cd09019">
    <property type="entry name" value="galactose_mutarotase_like"/>
    <property type="match status" value="1"/>
</dbReference>
<dbReference type="GO" id="GO:0004034">
    <property type="term" value="F:aldose 1-epimerase activity"/>
    <property type="evidence" value="ECO:0007669"/>
    <property type="project" value="TreeGrafter"/>
</dbReference>
<accession>A0AAI9ECN9</accession>
<dbReference type="InterPro" id="IPR011013">
    <property type="entry name" value="Gal_mutarotase_sf_dom"/>
</dbReference>
<keyword evidence="2" id="KW-0413">Isomerase</keyword>
<evidence type="ECO:0000256" key="1">
    <source>
        <dbReference type="ARBA" id="ARBA00006206"/>
    </source>
</evidence>
<dbReference type="AlphaFoldDB" id="A0AAI9ECN9"/>
<dbReference type="Gene3D" id="2.70.98.10">
    <property type="match status" value="1"/>
</dbReference>
<keyword evidence="6" id="KW-1185">Reference proteome</keyword>
<name>A0AAI9ECN9_9PEZI</name>
<proteinExistence type="inferred from homology"/>
<dbReference type="InterPro" id="IPR014718">
    <property type="entry name" value="GH-type_carb-bd"/>
</dbReference>
<comment type="caution">
    <text evidence="5">The sequence shown here is derived from an EMBL/GenBank/DDBJ whole genome shotgun (WGS) entry which is preliminary data.</text>
</comment>
<dbReference type="SUPFAM" id="SSF74650">
    <property type="entry name" value="Galactose mutarotase-like"/>
    <property type="match status" value="1"/>
</dbReference>
<evidence type="ECO:0000313" key="5">
    <source>
        <dbReference type="EMBL" id="CAK4031433.1"/>
    </source>
</evidence>
<protein>
    <submittedName>
        <fullName evidence="5">Aldose 1-epimerase</fullName>
    </submittedName>
</protein>
<dbReference type="PANTHER" id="PTHR10091">
    <property type="entry name" value="ALDOSE-1-EPIMERASE"/>
    <property type="match status" value="1"/>
</dbReference>
<dbReference type="InterPro" id="IPR008183">
    <property type="entry name" value="Aldose_1/G6P_1-epimerase"/>
</dbReference>
<evidence type="ECO:0000256" key="3">
    <source>
        <dbReference type="ARBA" id="ARBA00023277"/>
    </source>
</evidence>
<dbReference type="GO" id="GO:0033499">
    <property type="term" value="P:galactose catabolic process via UDP-galactose, Leloir pathway"/>
    <property type="evidence" value="ECO:0007669"/>
    <property type="project" value="TreeGrafter"/>
</dbReference>
<evidence type="ECO:0000256" key="2">
    <source>
        <dbReference type="ARBA" id="ARBA00023235"/>
    </source>
</evidence>
<keyword evidence="3" id="KW-0119">Carbohydrate metabolism</keyword>